<dbReference type="OrthoDB" id="5964498at2759"/>
<dbReference type="GeneID" id="106487947"/>
<feature type="transmembrane region" description="Helical" evidence="10">
    <location>
        <begin position="197"/>
        <end position="221"/>
    </location>
</feature>
<evidence type="ECO:0000256" key="10">
    <source>
        <dbReference type="SAM" id="Phobius"/>
    </source>
</evidence>
<keyword evidence="7" id="KW-0675">Receptor</keyword>
<dbReference type="Proteomes" id="UP001652627">
    <property type="component" value="Chromosome 4"/>
</dbReference>
<dbReference type="GO" id="GO:0005886">
    <property type="term" value="C:plasma membrane"/>
    <property type="evidence" value="ECO:0007669"/>
    <property type="project" value="UniProtKB-SubCell"/>
</dbReference>
<feature type="transmembrane region" description="Helical" evidence="10">
    <location>
        <begin position="130"/>
        <end position="157"/>
    </location>
</feature>
<reference evidence="13" key="1">
    <citation type="submission" date="2025-08" db="UniProtKB">
        <authorList>
            <consortium name="RefSeq"/>
        </authorList>
    </citation>
    <scope>IDENTIFICATION</scope>
    <source>
        <tissue evidence="13">Blood</tissue>
    </source>
</reference>
<comment type="subcellular location">
    <subcellularLocation>
        <location evidence="2">Membrane</location>
        <topology evidence="2">Multi-pass membrane protein</topology>
    </subcellularLocation>
</comment>
<keyword evidence="12" id="KW-1185">Reference proteome</keyword>
<dbReference type="GO" id="GO:0004984">
    <property type="term" value="F:olfactory receptor activity"/>
    <property type="evidence" value="ECO:0007669"/>
    <property type="project" value="InterPro"/>
</dbReference>
<keyword evidence="9" id="KW-0807">Transducer</keyword>
<keyword evidence="6 10" id="KW-0472">Membrane</keyword>
<evidence type="ECO:0000313" key="12">
    <source>
        <dbReference type="Proteomes" id="UP001652627"/>
    </source>
</evidence>
<feature type="transmembrane region" description="Helical" evidence="10">
    <location>
        <begin position="92"/>
        <end position="118"/>
    </location>
</feature>
<name>A0A8B7IV08_9AVES</name>
<feature type="transmembrane region" description="Helical" evidence="10">
    <location>
        <begin position="25"/>
        <end position="48"/>
    </location>
</feature>
<comment type="function">
    <text evidence="1">Odorant receptor.</text>
</comment>
<evidence type="ECO:0000313" key="13">
    <source>
        <dbReference type="RefSeq" id="XP_013802214.2"/>
    </source>
</evidence>
<dbReference type="PRINTS" id="PR00237">
    <property type="entry name" value="GPCRRHODOPSN"/>
</dbReference>
<protein>
    <submittedName>
        <fullName evidence="13">Olfactory receptor 5AR1-like</fullName>
    </submittedName>
</protein>
<evidence type="ECO:0000256" key="9">
    <source>
        <dbReference type="ARBA" id="ARBA00023224"/>
    </source>
</evidence>
<keyword evidence="3 10" id="KW-0812">Transmembrane</keyword>
<evidence type="ECO:0000256" key="6">
    <source>
        <dbReference type="ARBA" id="ARBA00023136"/>
    </source>
</evidence>
<dbReference type="Pfam" id="PF13853">
    <property type="entry name" value="7tm_4"/>
    <property type="match status" value="1"/>
</dbReference>
<feature type="transmembrane region" description="Helical" evidence="10">
    <location>
        <begin position="242"/>
        <end position="261"/>
    </location>
</feature>
<gene>
    <name evidence="13" type="primary">LOC106487947</name>
</gene>
<keyword evidence="4 10" id="KW-1133">Transmembrane helix</keyword>
<dbReference type="PRINTS" id="PR00245">
    <property type="entry name" value="OLFACTORYR"/>
</dbReference>
<dbReference type="InterPro" id="IPR000725">
    <property type="entry name" value="Olfact_rcpt"/>
</dbReference>
<organism evidence="12 13">
    <name type="scientific">Apteryx mantelli</name>
    <name type="common">North Island brown kiwi</name>
    <dbReference type="NCBI Taxonomy" id="2696672"/>
    <lineage>
        <taxon>Eukaryota</taxon>
        <taxon>Metazoa</taxon>
        <taxon>Chordata</taxon>
        <taxon>Craniata</taxon>
        <taxon>Vertebrata</taxon>
        <taxon>Euteleostomi</taxon>
        <taxon>Archelosauria</taxon>
        <taxon>Archosauria</taxon>
        <taxon>Dinosauria</taxon>
        <taxon>Saurischia</taxon>
        <taxon>Theropoda</taxon>
        <taxon>Coelurosauria</taxon>
        <taxon>Aves</taxon>
        <taxon>Palaeognathae</taxon>
        <taxon>Apterygiformes</taxon>
        <taxon>Apterygidae</taxon>
        <taxon>Apteryx</taxon>
    </lineage>
</organism>
<dbReference type="PANTHER" id="PTHR48018">
    <property type="entry name" value="OLFACTORY RECEPTOR"/>
    <property type="match status" value="1"/>
</dbReference>
<sequence>MIPANYDEVTEFILSGLTDCPDLQVTLFLVFLVMYTVTLLGNFGMIILIRADLHFHTPMYYFLSHLAFVDICCSSVIIPQMLLHILEEEKTIGLSGCAAQLCFFVVFGIAECLLLAVMAYDTYVAICKPLLYPVIMCGWTCGWLVVGSYVVSILHAVTHATFIFTFSFCRDNIINHYFCDIPPLLAPSCSDTHTYEVVIFALVSINCLSTMTIIFVSYIYILPTILRICSPEGSRKAFSTCAPHLLVVTMFYGVTLFMHLRPSSTYTLAKDKVATLFYTVMTPMLNPFTYSLSNSNVKVAMKRAVQRMQ</sequence>
<evidence type="ECO:0000256" key="8">
    <source>
        <dbReference type="ARBA" id="ARBA00023180"/>
    </source>
</evidence>
<feature type="domain" description="G-protein coupled receptors family 1 profile" evidence="11">
    <location>
        <begin position="41"/>
        <end position="290"/>
    </location>
</feature>
<dbReference type="Gene3D" id="1.20.1070.10">
    <property type="entry name" value="Rhodopsin 7-helix transmembrane proteins"/>
    <property type="match status" value="1"/>
</dbReference>
<feature type="transmembrane region" description="Helical" evidence="10">
    <location>
        <begin position="273"/>
        <end position="293"/>
    </location>
</feature>
<dbReference type="SUPFAM" id="SSF81321">
    <property type="entry name" value="Family A G protein-coupled receptor-like"/>
    <property type="match status" value="1"/>
</dbReference>
<keyword evidence="8" id="KW-0325">Glycoprotein</keyword>
<dbReference type="InterPro" id="IPR000276">
    <property type="entry name" value="GPCR_Rhodpsn"/>
</dbReference>
<proteinExistence type="predicted"/>
<dbReference type="PROSITE" id="PS50262">
    <property type="entry name" value="G_PROTEIN_RECEP_F1_2"/>
    <property type="match status" value="1"/>
</dbReference>
<dbReference type="GO" id="GO:0004930">
    <property type="term" value="F:G protein-coupled receptor activity"/>
    <property type="evidence" value="ECO:0007669"/>
    <property type="project" value="UniProtKB-KW"/>
</dbReference>
<evidence type="ECO:0000256" key="2">
    <source>
        <dbReference type="ARBA" id="ARBA00004141"/>
    </source>
</evidence>
<evidence type="ECO:0000259" key="11">
    <source>
        <dbReference type="PROSITE" id="PS50262"/>
    </source>
</evidence>
<keyword evidence="5" id="KW-0297">G-protein coupled receptor</keyword>
<feature type="transmembrane region" description="Helical" evidence="10">
    <location>
        <begin position="60"/>
        <end position="86"/>
    </location>
</feature>
<dbReference type="KEGG" id="aam:106487947"/>
<dbReference type="RefSeq" id="XP_013802214.2">
    <property type="nucleotide sequence ID" value="XM_013946760.2"/>
</dbReference>
<evidence type="ECO:0000256" key="5">
    <source>
        <dbReference type="ARBA" id="ARBA00023040"/>
    </source>
</evidence>
<accession>A0A8B7IV08</accession>
<dbReference type="InterPro" id="IPR017452">
    <property type="entry name" value="GPCR_Rhodpsn_7TM"/>
</dbReference>
<evidence type="ECO:0000256" key="3">
    <source>
        <dbReference type="ARBA" id="ARBA00022692"/>
    </source>
</evidence>
<dbReference type="AlphaFoldDB" id="A0A8B7IV08"/>
<evidence type="ECO:0000256" key="7">
    <source>
        <dbReference type="ARBA" id="ARBA00023170"/>
    </source>
</evidence>
<evidence type="ECO:0000256" key="4">
    <source>
        <dbReference type="ARBA" id="ARBA00022989"/>
    </source>
</evidence>
<dbReference type="CDD" id="cd15230">
    <property type="entry name" value="7tmA_OR5-like"/>
    <property type="match status" value="1"/>
</dbReference>
<evidence type="ECO:0000256" key="1">
    <source>
        <dbReference type="ARBA" id="ARBA00002936"/>
    </source>
</evidence>